<keyword evidence="3 8" id="KW-0813">Transport</keyword>
<comment type="caution">
    <text evidence="9">The sequence shown here is derived from an EMBL/GenBank/DDBJ whole genome shotgun (WGS) entry which is preliminary data.</text>
</comment>
<feature type="transmembrane region" description="Helical" evidence="8">
    <location>
        <begin position="355"/>
        <end position="373"/>
    </location>
</feature>
<dbReference type="AlphaFoldDB" id="A0A9D1PJW5"/>
<dbReference type="Pfam" id="PF02652">
    <property type="entry name" value="Lactate_perm"/>
    <property type="match status" value="1"/>
</dbReference>
<accession>A0A9D1PJW5</accession>
<keyword evidence="5 8" id="KW-0812">Transmembrane</keyword>
<evidence type="ECO:0000256" key="7">
    <source>
        <dbReference type="ARBA" id="ARBA00023136"/>
    </source>
</evidence>
<feature type="transmembrane region" description="Helical" evidence="8">
    <location>
        <begin position="188"/>
        <end position="210"/>
    </location>
</feature>
<gene>
    <name evidence="9" type="ORF">H9746_09745</name>
</gene>
<evidence type="ECO:0000256" key="3">
    <source>
        <dbReference type="ARBA" id="ARBA00022448"/>
    </source>
</evidence>
<dbReference type="GO" id="GO:0005886">
    <property type="term" value="C:plasma membrane"/>
    <property type="evidence" value="ECO:0007669"/>
    <property type="project" value="UniProtKB-SubCell"/>
</dbReference>
<dbReference type="Proteomes" id="UP000886808">
    <property type="component" value="Unassembled WGS sequence"/>
</dbReference>
<feature type="transmembrane region" description="Helical" evidence="8">
    <location>
        <begin position="515"/>
        <end position="534"/>
    </location>
</feature>
<evidence type="ECO:0000313" key="10">
    <source>
        <dbReference type="Proteomes" id="UP000886808"/>
    </source>
</evidence>
<comment type="function">
    <text evidence="8">Uptake of L-lactate across the membrane. Can also transport D-lactate and glycolate.</text>
</comment>
<reference evidence="9" key="2">
    <citation type="submission" date="2021-04" db="EMBL/GenBank/DDBJ databases">
        <authorList>
            <person name="Gilroy R."/>
        </authorList>
    </citation>
    <scope>NUCLEOTIDE SEQUENCE</scope>
    <source>
        <strain evidence="9">CHK193-4272</strain>
    </source>
</reference>
<feature type="transmembrane region" description="Helical" evidence="8">
    <location>
        <begin position="394"/>
        <end position="413"/>
    </location>
</feature>
<dbReference type="GO" id="GO:0015295">
    <property type="term" value="F:solute:proton symporter activity"/>
    <property type="evidence" value="ECO:0007669"/>
    <property type="project" value="TreeGrafter"/>
</dbReference>
<feature type="transmembrane region" description="Helical" evidence="8">
    <location>
        <begin position="7"/>
        <end position="29"/>
    </location>
</feature>
<evidence type="ECO:0000256" key="1">
    <source>
        <dbReference type="ARBA" id="ARBA00004651"/>
    </source>
</evidence>
<feature type="transmembrane region" description="Helical" evidence="8">
    <location>
        <begin position="300"/>
        <end position="320"/>
    </location>
</feature>
<evidence type="ECO:0000256" key="6">
    <source>
        <dbReference type="ARBA" id="ARBA00022989"/>
    </source>
</evidence>
<feature type="transmembrane region" description="Helical" evidence="8">
    <location>
        <begin position="145"/>
        <end position="168"/>
    </location>
</feature>
<keyword evidence="6 8" id="KW-1133">Transmembrane helix</keyword>
<dbReference type="GO" id="GO:0015129">
    <property type="term" value="F:lactate transmembrane transporter activity"/>
    <property type="evidence" value="ECO:0007669"/>
    <property type="project" value="UniProtKB-UniRule"/>
</dbReference>
<keyword evidence="4 8" id="KW-1003">Cell membrane</keyword>
<comment type="similarity">
    <text evidence="2 8">Belongs to the lactate permease family.</text>
</comment>
<name>A0A9D1PJW5_9FIRM</name>
<feature type="transmembrane region" description="Helical" evidence="8">
    <location>
        <begin position="419"/>
        <end position="443"/>
    </location>
</feature>
<feature type="transmembrane region" description="Helical" evidence="8">
    <location>
        <begin position="106"/>
        <end position="138"/>
    </location>
</feature>
<evidence type="ECO:0000256" key="8">
    <source>
        <dbReference type="RuleBase" id="RU365092"/>
    </source>
</evidence>
<evidence type="ECO:0000313" key="9">
    <source>
        <dbReference type="EMBL" id="HIV63100.1"/>
    </source>
</evidence>
<dbReference type="PANTHER" id="PTHR30003">
    <property type="entry name" value="L-LACTATE PERMEASE"/>
    <property type="match status" value="1"/>
</dbReference>
<reference evidence="9" key="1">
    <citation type="journal article" date="2021" name="PeerJ">
        <title>Extensive microbial diversity within the chicken gut microbiome revealed by metagenomics and culture.</title>
        <authorList>
            <person name="Gilroy R."/>
            <person name="Ravi A."/>
            <person name="Getino M."/>
            <person name="Pursley I."/>
            <person name="Horton D.L."/>
            <person name="Alikhan N.F."/>
            <person name="Baker D."/>
            <person name="Gharbi K."/>
            <person name="Hall N."/>
            <person name="Watson M."/>
            <person name="Adriaenssens E.M."/>
            <person name="Foster-Nyarko E."/>
            <person name="Jarju S."/>
            <person name="Secka A."/>
            <person name="Antonio M."/>
            <person name="Oren A."/>
            <person name="Chaudhuri R.R."/>
            <person name="La Ragione R."/>
            <person name="Hildebrand F."/>
            <person name="Pallen M.J."/>
        </authorList>
    </citation>
    <scope>NUCLEOTIDE SEQUENCE</scope>
    <source>
        <strain evidence="9">CHK193-4272</strain>
    </source>
</reference>
<dbReference type="InterPro" id="IPR003804">
    <property type="entry name" value="Lactate_perm"/>
</dbReference>
<proteinExistence type="inferred from homology"/>
<sequence length="536" mass="57574">MDIPINFLMWGLACLPILTLLVLMIKFQWGATDAAPIGLIITVLTGVIFYKADIKLIASESAKGIWNALTILLIVFTAVLMYQVGLEAKAFSVIRNGMRKLLPNELLLVLTMGWIFESFLQGITGFGVPVAVGAPLLIGIGVKPMWAVIIPLIGQSWGNTFGTLGAAWDALAMTTGLTAQSPEYLKTAFFTAAFIWFWNIIEGFVICWFYGKGKAIKKGFPAVICISMIQGGGELLLTQINTTIACFVPACISLIAVLLLSRTKAYNSEWCVKDSQIINRDFSESSSDDSPKNMKLIDAFVPYILLSVITLVVLVIPPVFNFFSQFKLALSFPETVTGYGFVNAAEPKFSPISPFTHASMFLFISSILGLLYYKKRKWLKQGSTKAIFMRAVSMTMPSGLAVIGLIIMSKIMAGTGQTIVLANGIANVLGGVYVILSPFVGMLGSFMTGSNMSSNILFSGFQNATANLLNVDPSVILGAQSSGASVGSAISPSNIILGTTTAQILGSEGKILKKIMVINVPVVIMIGLIAFAIVNL</sequence>
<dbReference type="PANTHER" id="PTHR30003:SF0">
    <property type="entry name" value="GLYCOLATE PERMEASE GLCA-RELATED"/>
    <property type="match status" value="1"/>
</dbReference>
<evidence type="ECO:0000256" key="4">
    <source>
        <dbReference type="ARBA" id="ARBA00022475"/>
    </source>
</evidence>
<evidence type="ECO:0000256" key="2">
    <source>
        <dbReference type="ARBA" id="ARBA00010100"/>
    </source>
</evidence>
<protein>
    <recommendedName>
        <fullName evidence="8">L-lactate permease</fullName>
    </recommendedName>
</protein>
<feature type="transmembrane region" description="Helical" evidence="8">
    <location>
        <begin position="64"/>
        <end position="86"/>
    </location>
</feature>
<keyword evidence="7 8" id="KW-0472">Membrane</keyword>
<comment type="subcellular location">
    <subcellularLocation>
        <location evidence="1 8">Cell membrane</location>
        <topology evidence="1 8">Multi-pass membrane protein</topology>
    </subcellularLocation>
</comment>
<organism evidence="9 10">
    <name type="scientific">Candidatus Butyricicoccus avistercoris</name>
    <dbReference type="NCBI Taxonomy" id="2838518"/>
    <lineage>
        <taxon>Bacteria</taxon>
        <taxon>Bacillati</taxon>
        <taxon>Bacillota</taxon>
        <taxon>Clostridia</taxon>
        <taxon>Eubacteriales</taxon>
        <taxon>Butyricicoccaceae</taxon>
        <taxon>Butyricicoccus</taxon>
    </lineage>
</organism>
<dbReference type="EMBL" id="DXIE01000057">
    <property type="protein sequence ID" value="HIV63100.1"/>
    <property type="molecule type" value="Genomic_DNA"/>
</dbReference>
<feature type="transmembrane region" description="Helical" evidence="8">
    <location>
        <begin position="35"/>
        <end position="52"/>
    </location>
</feature>
<evidence type="ECO:0000256" key="5">
    <source>
        <dbReference type="ARBA" id="ARBA00022692"/>
    </source>
</evidence>